<dbReference type="NCBIfam" id="TIGR02532">
    <property type="entry name" value="IV_pilin_GFxxxE"/>
    <property type="match status" value="1"/>
</dbReference>
<sequence length="245" mass="27121">MTPRPTHRSAFTLIELLVVISIIALLIGILLPALGAARKAARDALCGNNLRQQSVAIHAYAADENGYFVPAAPLGRYPIGDFSLNASSAPGDVTYAQPLLWLRDYHTEIEGFYCPAKEYGVARVELIDGYRDEFKAENWNRVIVSYPVWTNYRSSAFKPVLKDALDRGEVFAEKNTAPSDQLLISDLVARRNAVWTEWSNHLNGAETEPSGGRFGTADGAVHFREFDLLENQMGSALPGGIWLYF</sequence>
<feature type="transmembrane region" description="Helical" evidence="1">
    <location>
        <begin position="12"/>
        <end position="34"/>
    </location>
</feature>
<dbReference type="Pfam" id="PF07963">
    <property type="entry name" value="N_methyl"/>
    <property type="match status" value="1"/>
</dbReference>
<dbReference type="EMBL" id="AP012338">
    <property type="protein sequence ID" value="BAM03961.1"/>
    <property type="molecule type" value="Genomic_DNA"/>
</dbReference>
<keyword evidence="4" id="KW-1185">Reference proteome</keyword>
<keyword evidence="1" id="KW-0472">Membrane</keyword>
<keyword evidence="1" id="KW-1133">Transmembrane helix</keyword>
<evidence type="ECO:0000259" key="2">
    <source>
        <dbReference type="Pfam" id="PF07596"/>
    </source>
</evidence>
<dbReference type="PANTHER" id="PTHR30093:SF2">
    <property type="entry name" value="TYPE II SECRETION SYSTEM PROTEIN H"/>
    <property type="match status" value="1"/>
</dbReference>
<dbReference type="eggNOG" id="COG2165">
    <property type="taxonomic scope" value="Bacteria"/>
</dbReference>
<dbReference type="InterPro" id="IPR045584">
    <property type="entry name" value="Pilin-like"/>
</dbReference>
<dbReference type="SUPFAM" id="SSF54523">
    <property type="entry name" value="Pili subunits"/>
    <property type="match status" value="1"/>
</dbReference>
<keyword evidence="1" id="KW-0812">Transmembrane</keyword>
<evidence type="ECO:0000256" key="1">
    <source>
        <dbReference type="SAM" id="Phobius"/>
    </source>
</evidence>
<evidence type="ECO:0000313" key="4">
    <source>
        <dbReference type="Proteomes" id="UP000007881"/>
    </source>
</evidence>
<dbReference type="Proteomes" id="UP000007881">
    <property type="component" value="Chromosome"/>
</dbReference>
<evidence type="ECO:0000313" key="3">
    <source>
        <dbReference type="EMBL" id="BAM03961.1"/>
    </source>
</evidence>
<dbReference type="InterPro" id="IPR011453">
    <property type="entry name" value="DUF1559"/>
</dbReference>
<dbReference type="PANTHER" id="PTHR30093">
    <property type="entry name" value="GENERAL SECRETION PATHWAY PROTEIN G"/>
    <property type="match status" value="1"/>
</dbReference>
<reference evidence="3 4" key="1">
    <citation type="submission" date="2012-02" db="EMBL/GenBank/DDBJ databases">
        <title>Complete genome sequence of Phycisphaera mikurensis NBRC 102666.</title>
        <authorList>
            <person name="Ankai A."/>
            <person name="Hosoyama A."/>
            <person name="Terui Y."/>
            <person name="Sekine M."/>
            <person name="Fukai R."/>
            <person name="Kato Y."/>
            <person name="Nakamura S."/>
            <person name="Yamada-Narita S."/>
            <person name="Kawakoshi A."/>
            <person name="Fukunaga Y."/>
            <person name="Yamazaki S."/>
            <person name="Fujita N."/>
        </authorList>
    </citation>
    <scope>NUCLEOTIDE SEQUENCE [LARGE SCALE GENOMIC DNA]</scope>
    <source>
        <strain evidence="4">NBRC 102666 / KCTC 22515 / FYK2301M01</strain>
    </source>
</reference>
<dbReference type="RefSeq" id="WP_014437179.1">
    <property type="nucleotide sequence ID" value="NC_017080.1"/>
</dbReference>
<dbReference type="STRING" id="1142394.PSMK_18020"/>
<proteinExistence type="predicted"/>
<accession>I0IFC3</accession>
<dbReference type="AlphaFoldDB" id="I0IFC3"/>
<feature type="domain" description="DUF1559" evidence="2">
    <location>
        <begin position="36"/>
        <end position="66"/>
    </location>
</feature>
<protein>
    <recommendedName>
        <fullName evidence="2">DUF1559 domain-containing protein</fullName>
    </recommendedName>
</protein>
<dbReference type="HOGENOM" id="CLU_1132792_0_0_0"/>
<organism evidence="3 4">
    <name type="scientific">Phycisphaera mikurensis (strain NBRC 102666 / KCTC 22515 / FYK2301M01)</name>
    <dbReference type="NCBI Taxonomy" id="1142394"/>
    <lineage>
        <taxon>Bacteria</taxon>
        <taxon>Pseudomonadati</taxon>
        <taxon>Planctomycetota</taxon>
        <taxon>Phycisphaerae</taxon>
        <taxon>Phycisphaerales</taxon>
        <taxon>Phycisphaeraceae</taxon>
        <taxon>Phycisphaera</taxon>
    </lineage>
</organism>
<dbReference type="InterPro" id="IPR012902">
    <property type="entry name" value="N_methyl_site"/>
</dbReference>
<gene>
    <name evidence="3" type="ordered locus">PSMK_18020</name>
</gene>
<dbReference type="KEGG" id="phm:PSMK_18020"/>
<dbReference type="Gene3D" id="3.30.700.10">
    <property type="entry name" value="Glycoprotein, Type 4 Pilin"/>
    <property type="match status" value="1"/>
</dbReference>
<dbReference type="Pfam" id="PF07596">
    <property type="entry name" value="SBP_bac_10"/>
    <property type="match status" value="1"/>
</dbReference>
<name>I0IFC3_PHYMF</name>